<protein>
    <recommendedName>
        <fullName evidence="3">Transposase</fullName>
    </recommendedName>
</protein>
<proteinExistence type="predicted"/>
<comment type="caution">
    <text evidence="1">The sequence shown here is derived from an EMBL/GenBank/DDBJ whole genome shotgun (WGS) entry which is preliminary data.</text>
</comment>
<evidence type="ECO:0000313" key="2">
    <source>
        <dbReference type="Proteomes" id="UP000230177"/>
    </source>
</evidence>
<dbReference type="EMBL" id="PFOE01000029">
    <property type="protein sequence ID" value="PIZ68587.1"/>
    <property type="molecule type" value="Genomic_DNA"/>
</dbReference>
<gene>
    <name evidence="1" type="ORF">COY13_00860</name>
</gene>
<evidence type="ECO:0000313" key="1">
    <source>
        <dbReference type="EMBL" id="PIZ68587.1"/>
    </source>
</evidence>
<dbReference type="AlphaFoldDB" id="A0A2M7UBI9"/>
<organism evidence="1 2">
    <name type="scientific">Candidatus Roizmanbacteria bacterium CG_4_10_14_0_2_um_filter_36_35</name>
    <dbReference type="NCBI Taxonomy" id="1974822"/>
    <lineage>
        <taxon>Bacteria</taxon>
        <taxon>Candidatus Roizmaniibacteriota</taxon>
    </lineage>
</organism>
<dbReference type="Proteomes" id="UP000230177">
    <property type="component" value="Unassembled WGS sequence"/>
</dbReference>
<accession>A0A2M7UBI9</accession>
<sequence length="277" mass="33528">MVCLKSFQNKKRKYRTYNKVWNRFAHNKQTVQTIESDLRYCSKTIRNYLDAYKQKPIILIPCHIMVIMDCVYFKRVCCYLVIRDWYKKENIYFKRIPYETIDDYVSAINHLESKGFIIDGIVVDGRKGVFEALSSRYPIQMCQFHQKQIVRRYITNRPQTSVGIELKEVVKELSNCDRPWFETLLNVWEFKYGNFIKERTVNPITKRWFYTHKRLRSAYRSLRKNLPYLFTYQTVKGMPNTTNSLDGFFAHLKDAIRIHRRLKLHRRTKLIEYLIVS</sequence>
<name>A0A2M7UBI9_9BACT</name>
<reference evidence="2" key="1">
    <citation type="submission" date="2017-09" db="EMBL/GenBank/DDBJ databases">
        <title>Depth-based differentiation of microbial function through sediment-hosted aquifers and enrichment of novel symbionts in the deep terrestrial subsurface.</title>
        <authorList>
            <person name="Probst A.J."/>
            <person name="Ladd B."/>
            <person name="Jarett J.K."/>
            <person name="Geller-Mcgrath D.E."/>
            <person name="Sieber C.M.K."/>
            <person name="Emerson J.B."/>
            <person name="Anantharaman K."/>
            <person name="Thomas B.C."/>
            <person name="Malmstrom R."/>
            <person name="Stieglmeier M."/>
            <person name="Klingl A."/>
            <person name="Woyke T."/>
            <person name="Ryan C.M."/>
            <person name="Banfield J.F."/>
        </authorList>
    </citation>
    <scope>NUCLEOTIDE SEQUENCE [LARGE SCALE GENOMIC DNA]</scope>
</reference>
<evidence type="ECO:0008006" key="3">
    <source>
        <dbReference type="Google" id="ProtNLM"/>
    </source>
</evidence>